<protein>
    <submittedName>
        <fullName evidence="5">GntR family transcriptional regulator</fullName>
    </submittedName>
</protein>
<dbReference type="SMART" id="SM00895">
    <property type="entry name" value="FCD"/>
    <property type="match status" value="1"/>
</dbReference>
<gene>
    <name evidence="5" type="ORF">IBL26_11285</name>
</gene>
<keyword evidence="2" id="KW-0238">DNA-binding</keyword>
<evidence type="ECO:0000256" key="1">
    <source>
        <dbReference type="ARBA" id="ARBA00023015"/>
    </source>
</evidence>
<dbReference type="SUPFAM" id="SSF46785">
    <property type="entry name" value="Winged helix' DNA-binding domain"/>
    <property type="match status" value="1"/>
</dbReference>
<evidence type="ECO:0000313" key="5">
    <source>
        <dbReference type="EMBL" id="MBC9207417.1"/>
    </source>
</evidence>
<dbReference type="PANTHER" id="PTHR43537:SF39">
    <property type="entry name" value="HTH-TYPE TRANSCRIPTIONAL REGULATOR MCBR"/>
    <property type="match status" value="1"/>
</dbReference>
<dbReference type="RefSeq" id="WP_187784587.1">
    <property type="nucleotide sequence ID" value="NZ_JACTVA010000017.1"/>
</dbReference>
<dbReference type="PANTHER" id="PTHR43537">
    <property type="entry name" value="TRANSCRIPTIONAL REGULATOR, GNTR FAMILY"/>
    <property type="match status" value="1"/>
</dbReference>
<evidence type="ECO:0000256" key="2">
    <source>
        <dbReference type="ARBA" id="ARBA00023125"/>
    </source>
</evidence>
<dbReference type="EMBL" id="JACTVA010000017">
    <property type="protein sequence ID" value="MBC9207417.1"/>
    <property type="molecule type" value="Genomic_DNA"/>
</dbReference>
<dbReference type="Proteomes" id="UP000626026">
    <property type="component" value="Unassembled WGS sequence"/>
</dbReference>
<dbReference type="Pfam" id="PF00392">
    <property type="entry name" value="GntR"/>
    <property type="match status" value="1"/>
</dbReference>
<keyword evidence="6" id="KW-1185">Reference proteome</keyword>
<dbReference type="Gene3D" id="1.20.120.530">
    <property type="entry name" value="GntR ligand-binding domain-like"/>
    <property type="match status" value="1"/>
</dbReference>
<comment type="caution">
    <text evidence="5">The sequence shown here is derived from an EMBL/GenBank/DDBJ whole genome shotgun (WGS) entry which is preliminary data.</text>
</comment>
<dbReference type="SUPFAM" id="SSF48008">
    <property type="entry name" value="GntR ligand-binding domain-like"/>
    <property type="match status" value="1"/>
</dbReference>
<accession>A0ABR7RMS7</accession>
<feature type="domain" description="HTH gntR-type" evidence="4">
    <location>
        <begin position="5"/>
        <end position="72"/>
    </location>
</feature>
<dbReference type="InterPro" id="IPR000524">
    <property type="entry name" value="Tscrpt_reg_HTH_GntR"/>
</dbReference>
<evidence type="ECO:0000259" key="4">
    <source>
        <dbReference type="PROSITE" id="PS50949"/>
    </source>
</evidence>
<sequence length="220" mass="23642">MSEDTALHAQAYQALRLALSSGRFAPGQKLTLRTVAADLGVSPMPVREALNRLSAEGALESRDRRSVRVPLLNGAQLRELRDMRMALEGLAAARAAEAATPELVAELRALALGIRAARERGDVAADVRGIRDFHATLYAGAGMPALEAMIASLWLRTGPYVALLFPDYAHRPEHGQGRRRIIDAIARRDAAAARAEIEADIGPALTWLALRLDEGAASKP</sequence>
<dbReference type="InterPro" id="IPR036390">
    <property type="entry name" value="WH_DNA-bd_sf"/>
</dbReference>
<name>A0ABR7RMS7_9PROT</name>
<evidence type="ECO:0000313" key="6">
    <source>
        <dbReference type="Proteomes" id="UP000626026"/>
    </source>
</evidence>
<dbReference type="Pfam" id="PF07729">
    <property type="entry name" value="FCD"/>
    <property type="match status" value="1"/>
</dbReference>
<dbReference type="SMART" id="SM00345">
    <property type="entry name" value="HTH_GNTR"/>
    <property type="match status" value="1"/>
</dbReference>
<dbReference type="InterPro" id="IPR008920">
    <property type="entry name" value="TF_FadR/GntR_C"/>
</dbReference>
<dbReference type="InterPro" id="IPR036388">
    <property type="entry name" value="WH-like_DNA-bd_sf"/>
</dbReference>
<evidence type="ECO:0000256" key="3">
    <source>
        <dbReference type="ARBA" id="ARBA00023163"/>
    </source>
</evidence>
<keyword evidence="1" id="KW-0805">Transcription regulation</keyword>
<reference evidence="5 6" key="1">
    <citation type="journal article" date="2013" name="Int. J. Syst. Evol. Microbiol.">
        <title>Roseomonas aerophila sp. nov., isolated from air.</title>
        <authorList>
            <person name="Kim S.J."/>
            <person name="Weon H.Y."/>
            <person name="Ahn J.H."/>
            <person name="Hong S.B."/>
            <person name="Seok S.J."/>
            <person name="Whang K.S."/>
            <person name="Kwon S.W."/>
        </authorList>
    </citation>
    <scope>NUCLEOTIDE SEQUENCE [LARGE SCALE GENOMIC DNA]</scope>
    <source>
        <strain evidence="5 6">NBRC 108923</strain>
    </source>
</reference>
<keyword evidence="3" id="KW-0804">Transcription</keyword>
<organism evidence="5 6">
    <name type="scientific">Teichococcus aerophilus</name>
    <dbReference type="NCBI Taxonomy" id="1224513"/>
    <lineage>
        <taxon>Bacteria</taxon>
        <taxon>Pseudomonadati</taxon>
        <taxon>Pseudomonadota</taxon>
        <taxon>Alphaproteobacteria</taxon>
        <taxon>Acetobacterales</taxon>
        <taxon>Roseomonadaceae</taxon>
        <taxon>Roseomonas</taxon>
    </lineage>
</organism>
<dbReference type="PROSITE" id="PS50949">
    <property type="entry name" value="HTH_GNTR"/>
    <property type="match status" value="1"/>
</dbReference>
<dbReference type="Gene3D" id="1.10.10.10">
    <property type="entry name" value="Winged helix-like DNA-binding domain superfamily/Winged helix DNA-binding domain"/>
    <property type="match status" value="1"/>
</dbReference>
<proteinExistence type="predicted"/>
<dbReference type="InterPro" id="IPR011711">
    <property type="entry name" value="GntR_C"/>
</dbReference>
<dbReference type="CDD" id="cd07377">
    <property type="entry name" value="WHTH_GntR"/>
    <property type="match status" value="1"/>
</dbReference>